<evidence type="ECO:0000313" key="1">
    <source>
        <dbReference type="EMBL" id="SHI07095.1"/>
    </source>
</evidence>
<sequence>MAFYQPYLSIMVAHSYFASGIAQPVTVTPTEATLKWLDQHQMCLKAAPGGLNIFADRGTLADVPPPRAAVPLQFKLFSSDPYFRHYTDMPLSLSLAAAQFEAVIADQEPLFLTPQQWLSPEQMQQPEALVRVSQQDLSQHLTGLVSLQIPPAQFAEPGKEVTLTFTHCEAYWKYYFLSLQSSAKPEVFDQKQIFLFEAPAPTQLNHRPVMTCLSQTPVPVLQHSPFTFQLKSQHQTIYRRLPAADPHQLEIIHQGETAQRLCHLYVS</sequence>
<organism evidence="1 2">
    <name type="scientific">Vibrio aerogenes CECT 7868</name>
    <dbReference type="NCBI Taxonomy" id="1216006"/>
    <lineage>
        <taxon>Bacteria</taxon>
        <taxon>Pseudomonadati</taxon>
        <taxon>Pseudomonadota</taxon>
        <taxon>Gammaproteobacteria</taxon>
        <taxon>Vibrionales</taxon>
        <taxon>Vibrionaceae</taxon>
        <taxon>Vibrio</taxon>
    </lineage>
</organism>
<proteinExistence type="predicted"/>
<dbReference type="STRING" id="1216006.VA7868_01498"/>
<dbReference type="Proteomes" id="UP000184608">
    <property type="component" value="Unassembled WGS sequence"/>
</dbReference>
<evidence type="ECO:0000313" key="2">
    <source>
        <dbReference type="Proteomes" id="UP000184608"/>
    </source>
</evidence>
<dbReference type="RefSeq" id="WP_073603228.1">
    <property type="nucleotide sequence ID" value="NZ_FQXZ01000014.1"/>
</dbReference>
<name>A0A1M5Y4S0_9VIBR</name>
<protein>
    <submittedName>
        <fullName evidence="1">Uncharacterized protein</fullName>
    </submittedName>
</protein>
<gene>
    <name evidence="1" type="ORF">VA7868_01498</name>
</gene>
<dbReference type="EMBL" id="FQXZ01000014">
    <property type="protein sequence ID" value="SHI07095.1"/>
    <property type="molecule type" value="Genomic_DNA"/>
</dbReference>
<keyword evidence="2" id="KW-1185">Reference proteome</keyword>
<reference evidence="1 2" key="1">
    <citation type="submission" date="2016-11" db="EMBL/GenBank/DDBJ databases">
        <authorList>
            <person name="Jaros S."/>
            <person name="Januszkiewicz K."/>
            <person name="Wedrychowicz H."/>
        </authorList>
    </citation>
    <scope>NUCLEOTIDE SEQUENCE [LARGE SCALE GENOMIC DNA]</scope>
    <source>
        <strain evidence="1 2">CECT 7868</strain>
    </source>
</reference>
<accession>A0A1M5Y4S0</accession>
<dbReference type="AlphaFoldDB" id="A0A1M5Y4S0"/>
<dbReference type="OrthoDB" id="8715852at2"/>